<organism evidence="1 2">
    <name type="scientific">Racocetra fulgida</name>
    <dbReference type="NCBI Taxonomy" id="60492"/>
    <lineage>
        <taxon>Eukaryota</taxon>
        <taxon>Fungi</taxon>
        <taxon>Fungi incertae sedis</taxon>
        <taxon>Mucoromycota</taxon>
        <taxon>Glomeromycotina</taxon>
        <taxon>Glomeromycetes</taxon>
        <taxon>Diversisporales</taxon>
        <taxon>Gigasporaceae</taxon>
        <taxon>Racocetra</taxon>
    </lineage>
</organism>
<dbReference type="Proteomes" id="UP000789396">
    <property type="component" value="Unassembled WGS sequence"/>
</dbReference>
<gene>
    <name evidence="1" type="ORF">RFULGI_LOCUS19091</name>
</gene>
<sequence length="69" mass="7999">QATGNEKIKFIKFDDLNIDARNRRQKENSLCSSVSVKNRPDLEGLEITNHILNNFYNLKIDDKNMGTLF</sequence>
<name>A0A9N9K6K4_9GLOM</name>
<dbReference type="EMBL" id="CAJVPZ010089629">
    <property type="protein sequence ID" value="CAG8814288.1"/>
    <property type="molecule type" value="Genomic_DNA"/>
</dbReference>
<proteinExistence type="predicted"/>
<evidence type="ECO:0000313" key="1">
    <source>
        <dbReference type="EMBL" id="CAG8814288.1"/>
    </source>
</evidence>
<feature type="non-terminal residue" evidence="1">
    <location>
        <position position="69"/>
    </location>
</feature>
<comment type="caution">
    <text evidence="1">The sequence shown here is derived from an EMBL/GenBank/DDBJ whole genome shotgun (WGS) entry which is preliminary data.</text>
</comment>
<reference evidence="1" key="1">
    <citation type="submission" date="2021-06" db="EMBL/GenBank/DDBJ databases">
        <authorList>
            <person name="Kallberg Y."/>
            <person name="Tangrot J."/>
            <person name="Rosling A."/>
        </authorList>
    </citation>
    <scope>NUCLEOTIDE SEQUENCE</scope>
    <source>
        <strain evidence="1">IN212</strain>
    </source>
</reference>
<feature type="non-terminal residue" evidence="1">
    <location>
        <position position="1"/>
    </location>
</feature>
<accession>A0A9N9K6K4</accession>
<dbReference type="AlphaFoldDB" id="A0A9N9K6K4"/>
<keyword evidence="2" id="KW-1185">Reference proteome</keyword>
<protein>
    <submittedName>
        <fullName evidence="1">18262_t:CDS:1</fullName>
    </submittedName>
</protein>
<evidence type="ECO:0000313" key="2">
    <source>
        <dbReference type="Proteomes" id="UP000789396"/>
    </source>
</evidence>